<feature type="compositionally biased region" description="Basic and acidic residues" evidence="1">
    <location>
        <begin position="1"/>
        <end position="13"/>
    </location>
</feature>
<gene>
    <name evidence="2" type="primary">hli6</name>
    <name evidence="2" type="ordered locus">Pro_1395</name>
</gene>
<proteinExistence type="predicted"/>
<evidence type="ECO:0000313" key="2">
    <source>
        <dbReference type="EMBL" id="AAQ00439.1"/>
    </source>
</evidence>
<dbReference type="EnsemblBacteria" id="AAQ00439">
    <property type="protein sequence ID" value="AAQ00439"/>
    <property type="gene ID" value="Pro_1395"/>
</dbReference>
<dbReference type="PATRIC" id="fig|167539.5.peg.1461"/>
<reference evidence="2 3" key="1">
    <citation type="journal article" date="2003" name="Proc. Natl. Acad. Sci. U.S.A.">
        <title>Genome sequence of the cyanobacterium Prochlorococcus marinus SS120, a nearly minimal oxyphototrophic genome.</title>
        <authorList>
            <person name="Dufresne A."/>
            <person name="Salanoubat M."/>
            <person name="Partensky F."/>
            <person name="Artiguenave F."/>
            <person name="Axmann I.M."/>
            <person name="Barbe V."/>
            <person name="Duprat S."/>
            <person name="Galperin M.Y."/>
            <person name="Koonin E.V."/>
            <person name="Le Gall F."/>
            <person name="Makarova K.S."/>
            <person name="Ostrowski M."/>
            <person name="Oztas S."/>
            <person name="Robert C."/>
            <person name="Rogozin I.B."/>
            <person name="Scanlan D.J."/>
            <person name="Tandeau de Marsac N."/>
            <person name="Weissenbach J."/>
            <person name="Wincker P."/>
            <person name="Wolf Y.I."/>
            <person name="Hess W.R."/>
        </authorList>
    </citation>
    <scope>NUCLEOTIDE SEQUENCE [LARGE SCALE GENOMIC DNA]</scope>
    <source>
        <strain evidence="3">SARG / CCMP1375 / SS120</strain>
    </source>
</reference>
<dbReference type="STRING" id="167539.Pro_1395"/>
<dbReference type="OrthoDB" id="559434at2"/>
<dbReference type="eggNOG" id="ENOG5032EIP">
    <property type="taxonomic scope" value="Bacteria"/>
</dbReference>
<evidence type="ECO:0000313" key="3">
    <source>
        <dbReference type="Proteomes" id="UP000001420"/>
    </source>
</evidence>
<protein>
    <submittedName>
        <fullName evidence="2">High light inducible protein hli6</fullName>
    </submittedName>
</protein>
<dbReference type="Proteomes" id="UP000001420">
    <property type="component" value="Chromosome"/>
</dbReference>
<dbReference type="KEGG" id="pma:Pro_1395"/>
<dbReference type="EMBL" id="AE017126">
    <property type="protein sequence ID" value="AAQ00439.1"/>
    <property type="molecule type" value="Genomic_DNA"/>
</dbReference>
<dbReference type="SUPFAM" id="SSF103511">
    <property type="entry name" value="Chlorophyll a-b binding protein"/>
    <property type="match status" value="1"/>
</dbReference>
<keyword evidence="3" id="KW-1185">Reference proteome</keyword>
<dbReference type="HOGENOM" id="CLU_186889_0_0_3"/>
<dbReference type="AlphaFoldDB" id="Q7VAR2"/>
<accession>Q7VAR2</accession>
<feature type="region of interest" description="Disordered" evidence="1">
    <location>
        <begin position="1"/>
        <end position="23"/>
    </location>
</feature>
<evidence type="ECO:0000256" key="1">
    <source>
        <dbReference type="SAM" id="MobiDB-lite"/>
    </source>
</evidence>
<organism evidence="2 3">
    <name type="scientific">Prochlorococcus marinus (strain SARG / CCMP1375 / SS120)</name>
    <dbReference type="NCBI Taxonomy" id="167539"/>
    <lineage>
        <taxon>Bacteria</taxon>
        <taxon>Bacillati</taxon>
        <taxon>Cyanobacteriota</taxon>
        <taxon>Cyanophyceae</taxon>
        <taxon>Synechococcales</taxon>
        <taxon>Prochlorococcaceae</taxon>
        <taxon>Prochlorococcus</taxon>
    </lineage>
</organism>
<name>Q7VAR2_PROMA</name>
<dbReference type="RefSeq" id="WP_011125546.1">
    <property type="nucleotide sequence ID" value="NC_005042.1"/>
</dbReference>
<sequence length="88" mass="9998">MRMEDNLNQKNEEDRFDENLIGSRKEITGTSDAKWVDNNDNEVTQVFGFNENAELVNSRAAMIGFIMLILTELIFNGKPVTLSIFGIN</sequence>